<dbReference type="PROSITE" id="PS51466">
    <property type="entry name" value="PINIT"/>
    <property type="match status" value="1"/>
</dbReference>
<feature type="region of interest" description="Disordered" evidence="9">
    <location>
        <begin position="86"/>
        <end position="108"/>
    </location>
</feature>
<dbReference type="GO" id="GO:0016874">
    <property type="term" value="F:ligase activity"/>
    <property type="evidence" value="ECO:0007669"/>
    <property type="project" value="UniProtKB-KW"/>
</dbReference>
<evidence type="ECO:0000259" key="11">
    <source>
        <dbReference type="PROSITE" id="PS51466"/>
    </source>
</evidence>
<evidence type="ECO:0000256" key="5">
    <source>
        <dbReference type="ARBA" id="ARBA00022771"/>
    </source>
</evidence>
<dbReference type="Proteomes" id="UP001362899">
    <property type="component" value="Unassembled WGS sequence"/>
</dbReference>
<dbReference type="InterPro" id="IPR004181">
    <property type="entry name" value="Znf_MIZ"/>
</dbReference>
<keyword evidence="7" id="KW-0862">Zinc</keyword>
<keyword evidence="4" id="KW-0479">Metal-binding</keyword>
<feature type="compositionally biased region" description="Polar residues" evidence="9">
    <location>
        <begin position="654"/>
        <end position="677"/>
    </location>
</feature>
<keyword evidence="12" id="KW-0436">Ligase</keyword>
<dbReference type="Gene3D" id="2.60.120.780">
    <property type="entry name" value="PINIT domain"/>
    <property type="match status" value="1"/>
</dbReference>
<evidence type="ECO:0000256" key="7">
    <source>
        <dbReference type="ARBA" id="ARBA00022833"/>
    </source>
</evidence>
<organism evidence="12 13">
    <name type="scientific">Starmerella bacillaris</name>
    <name type="common">Yeast</name>
    <name type="synonym">Candida zemplinina</name>
    <dbReference type="NCBI Taxonomy" id="1247836"/>
    <lineage>
        <taxon>Eukaryota</taxon>
        <taxon>Fungi</taxon>
        <taxon>Dikarya</taxon>
        <taxon>Ascomycota</taxon>
        <taxon>Saccharomycotina</taxon>
        <taxon>Dipodascomycetes</taxon>
        <taxon>Dipodascales</taxon>
        <taxon>Trichomonascaceae</taxon>
        <taxon>Starmerella</taxon>
    </lineage>
</organism>
<keyword evidence="3" id="KW-0808">Transferase</keyword>
<evidence type="ECO:0000256" key="9">
    <source>
        <dbReference type="SAM" id="MobiDB-lite"/>
    </source>
</evidence>
<feature type="domain" description="SP-RING-type" evidence="10">
    <location>
        <begin position="463"/>
        <end position="545"/>
    </location>
</feature>
<dbReference type="InterPro" id="IPR038654">
    <property type="entry name" value="PINIT_sf"/>
</dbReference>
<dbReference type="InterPro" id="IPR013083">
    <property type="entry name" value="Znf_RING/FYVE/PHD"/>
</dbReference>
<keyword evidence="5 8" id="KW-0863">Zinc-finger</keyword>
<dbReference type="PANTHER" id="PTHR10782">
    <property type="entry name" value="ZINC FINGER MIZ DOMAIN-CONTAINING PROTEIN"/>
    <property type="match status" value="1"/>
</dbReference>
<evidence type="ECO:0000256" key="3">
    <source>
        <dbReference type="ARBA" id="ARBA00022679"/>
    </source>
</evidence>
<keyword evidence="13" id="KW-1185">Reference proteome</keyword>
<keyword evidence="6" id="KW-0833">Ubl conjugation pathway</keyword>
<comment type="caution">
    <text evidence="12">The sequence shown here is derived from an EMBL/GenBank/DDBJ whole genome shotgun (WGS) entry which is preliminary data.</text>
</comment>
<feature type="region of interest" description="Disordered" evidence="9">
    <location>
        <begin position="654"/>
        <end position="724"/>
    </location>
</feature>
<proteinExistence type="inferred from homology"/>
<dbReference type="GO" id="GO:0061665">
    <property type="term" value="F:SUMO ligase activity"/>
    <property type="evidence" value="ECO:0007669"/>
    <property type="project" value="TreeGrafter"/>
</dbReference>
<dbReference type="InterPro" id="IPR023321">
    <property type="entry name" value="PINIT"/>
</dbReference>
<dbReference type="GO" id="GO:0016925">
    <property type="term" value="P:protein sumoylation"/>
    <property type="evidence" value="ECO:0007669"/>
    <property type="project" value="TreeGrafter"/>
</dbReference>
<dbReference type="Pfam" id="PF02891">
    <property type="entry name" value="zf-MIZ"/>
    <property type="match status" value="1"/>
</dbReference>
<dbReference type="EMBL" id="BTGC01000001">
    <property type="protein sequence ID" value="GMM49491.1"/>
    <property type="molecule type" value="Genomic_DNA"/>
</dbReference>
<dbReference type="GO" id="GO:0000785">
    <property type="term" value="C:chromatin"/>
    <property type="evidence" value="ECO:0007669"/>
    <property type="project" value="TreeGrafter"/>
</dbReference>
<dbReference type="PROSITE" id="PS51044">
    <property type="entry name" value="ZF_SP_RING"/>
    <property type="match status" value="1"/>
</dbReference>
<evidence type="ECO:0000313" key="13">
    <source>
        <dbReference type="Proteomes" id="UP001362899"/>
    </source>
</evidence>
<comment type="similarity">
    <text evidence="2">Belongs to the PIAS family.</text>
</comment>
<evidence type="ECO:0000256" key="1">
    <source>
        <dbReference type="ARBA" id="ARBA00004718"/>
    </source>
</evidence>
<protein>
    <submittedName>
        <fullName evidence="12">SUMO ligase</fullName>
    </submittedName>
</protein>
<evidence type="ECO:0000313" key="12">
    <source>
        <dbReference type="EMBL" id="GMM49491.1"/>
    </source>
</evidence>
<dbReference type="AlphaFoldDB" id="A0AAV5RE52"/>
<feature type="compositionally biased region" description="Acidic residues" evidence="9">
    <location>
        <begin position="713"/>
        <end position="724"/>
    </location>
</feature>
<dbReference type="Gene3D" id="3.30.40.10">
    <property type="entry name" value="Zinc/RING finger domain, C3HC4 (zinc finger)"/>
    <property type="match status" value="1"/>
</dbReference>
<name>A0AAV5RE52_STABA</name>
<sequence length="724" mass="80364">MLSGIILKCHRYPPVSSNTHTINDTNRAFRSEKVRSAIIDDLSALESSSRQTQQIHLPQGLLRAFVSSGSDVALQLNVGPVQQTQAMNSPQPYQVPSGGPGTVSPNPSNNRTDPIDLFTQALTQYGAREINTATQLRKILRTLYVALFDKQTLVPTLNAVLKGLNLPSSGLKKYKQEKIYAIAGSCYSKGDYQKLLKIQSLLFKELPAEAVERIVNGVNASFNDQDSDADFLGTTPQSANYTHSTPLSAVIGPSPGQNGGLPFNPHLTMKLPNPNANQHGTQNNAPILLFKSSPFYKLVSQLTRPAITSKAGNRNQISTSIGFQNTIPSNSYNTRLFLVCQKYSTVGTMQPQPIAFPYYIEIRVDGTKLNVDTRGVKGCVGSAKPVDVTPYLLNISSAEKSHEIRLTMHLTEHNQSERYNMYAFAVFRAITKSETELVNELKQRPHISADITRKMAIQSADMDSDDILMNSDAIYSLKDKVMMSRIQVPIRTRQCKHIDCFDALSYIMLQSQAETWKCPICNIIINWESLAVDEFFEEIIANVPSDMDSVRIKSDGTWVGENEDLEDNTSLGNRSRNIKNDSVKSEYTMETEAALEQDIVDLLSDTDDDSFNLNASSEINNHNPFAGRVSTENEIDSAWKAFNSSQNMIFQLQNQAQSHSDSGYNHPTQTLLNRDLNSSSKSSSNGFAQDSFNTSKESHTTTQSTGFRQNDINYDDNVIDLTED</sequence>
<evidence type="ECO:0000259" key="10">
    <source>
        <dbReference type="PROSITE" id="PS51044"/>
    </source>
</evidence>
<dbReference type="GO" id="GO:0008270">
    <property type="term" value="F:zinc ion binding"/>
    <property type="evidence" value="ECO:0007669"/>
    <property type="project" value="UniProtKB-KW"/>
</dbReference>
<reference evidence="12 13" key="1">
    <citation type="journal article" date="2023" name="Elife">
        <title>Identification of key yeast species and microbe-microbe interactions impacting larval growth of Drosophila in the wild.</title>
        <authorList>
            <person name="Mure A."/>
            <person name="Sugiura Y."/>
            <person name="Maeda R."/>
            <person name="Honda K."/>
            <person name="Sakurai N."/>
            <person name="Takahashi Y."/>
            <person name="Watada M."/>
            <person name="Katoh T."/>
            <person name="Gotoh A."/>
            <person name="Gotoh Y."/>
            <person name="Taniguchi I."/>
            <person name="Nakamura K."/>
            <person name="Hayashi T."/>
            <person name="Katayama T."/>
            <person name="Uemura T."/>
            <person name="Hattori Y."/>
        </authorList>
    </citation>
    <scope>NUCLEOTIDE SEQUENCE [LARGE SCALE GENOMIC DNA]</scope>
    <source>
        <strain evidence="12 13">SB-73</strain>
    </source>
</reference>
<feature type="domain" description="PINIT" evidence="11">
    <location>
        <begin position="270"/>
        <end position="429"/>
    </location>
</feature>
<evidence type="ECO:0000256" key="2">
    <source>
        <dbReference type="ARBA" id="ARBA00005383"/>
    </source>
</evidence>
<evidence type="ECO:0000256" key="6">
    <source>
        <dbReference type="ARBA" id="ARBA00022786"/>
    </source>
</evidence>
<dbReference type="Pfam" id="PF14324">
    <property type="entry name" value="PINIT"/>
    <property type="match status" value="1"/>
</dbReference>
<comment type="pathway">
    <text evidence="1">Protein modification; protein sumoylation.</text>
</comment>
<accession>A0AAV5RE52</accession>
<gene>
    <name evidence="12" type="ORF">DASB73_004490</name>
</gene>
<feature type="compositionally biased region" description="Polar residues" evidence="9">
    <location>
        <begin position="685"/>
        <end position="712"/>
    </location>
</feature>
<evidence type="ECO:0000256" key="4">
    <source>
        <dbReference type="ARBA" id="ARBA00022723"/>
    </source>
</evidence>
<dbReference type="PANTHER" id="PTHR10782:SF4">
    <property type="entry name" value="TONALLI, ISOFORM E"/>
    <property type="match status" value="1"/>
</dbReference>
<evidence type="ECO:0000256" key="8">
    <source>
        <dbReference type="PROSITE-ProRule" id="PRU00452"/>
    </source>
</evidence>